<comment type="similarity">
    <text evidence="4 17">Belongs to the complex I 75 kDa subunit family.</text>
</comment>
<evidence type="ECO:0000256" key="2">
    <source>
        <dbReference type="ARBA" id="ARBA00002378"/>
    </source>
</evidence>
<dbReference type="GO" id="GO:0043546">
    <property type="term" value="F:molybdopterin cofactor binding"/>
    <property type="evidence" value="ECO:0007669"/>
    <property type="project" value="InterPro"/>
</dbReference>
<dbReference type="SMART" id="SM00929">
    <property type="entry name" value="NADH-G_4Fe-4S_3"/>
    <property type="match status" value="1"/>
</dbReference>
<keyword evidence="22" id="KW-1185">Reference proteome</keyword>
<comment type="caution">
    <text evidence="21">The sequence shown here is derived from an EMBL/GenBank/DDBJ whole genome shotgun (WGS) entry which is preliminary data.</text>
</comment>
<name>A0A401G057_9BACT</name>
<dbReference type="Pfam" id="PF22117">
    <property type="entry name" value="Fer4_Nqo3"/>
    <property type="match status" value="1"/>
</dbReference>
<dbReference type="PANTHER" id="PTHR43105">
    <property type="entry name" value="RESPIRATORY NITRATE REDUCTASE"/>
    <property type="match status" value="1"/>
</dbReference>
<dbReference type="InterPro" id="IPR010228">
    <property type="entry name" value="NADH_UbQ_OxRdtase_Gsu"/>
</dbReference>
<evidence type="ECO:0000256" key="9">
    <source>
        <dbReference type="ARBA" id="ARBA00022967"/>
    </source>
</evidence>
<evidence type="ECO:0000256" key="14">
    <source>
        <dbReference type="ARBA" id="ARBA00023136"/>
    </source>
</evidence>
<dbReference type="InterPro" id="IPR006657">
    <property type="entry name" value="MoPterin_dinucl-bd_dom"/>
</dbReference>
<dbReference type="EMBL" id="BEXT01000001">
    <property type="protein sequence ID" value="GBC62601.1"/>
    <property type="molecule type" value="Genomic_DNA"/>
</dbReference>
<organism evidence="21 22">
    <name type="scientific">Desulfonema ishimotonii</name>
    <dbReference type="NCBI Taxonomy" id="45657"/>
    <lineage>
        <taxon>Bacteria</taxon>
        <taxon>Pseudomonadati</taxon>
        <taxon>Thermodesulfobacteriota</taxon>
        <taxon>Desulfobacteria</taxon>
        <taxon>Desulfobacterales</taxon>
        <taxon>Desulfococcaceae</taxon>
        <taxon>Desulfonema</taxon>
    </lineage>
</organism>
<dbReference type="GO" id="GO:0051539">
    <property type="term" value="F:4 iron, 4 sulfur cluster binding"/>
    <property type="evidence" value="ECO:0007669"/>
    <property type="project" value="UniProtKB-KW"/>
</dbReference>
<keyword evidence="10" id="KW-0408">Iron</keyword>
<evidence type="ECO:0000256" key="10">
    <source>
        <dbReference type="ARBA" id="ARBA00023004"/>
    </source>
</evidence>
<dbReference type="PROSITE" id="PS00642">
    <property type="entry name" value="COMPLEX1_75K_2"/>
    <property type="match status" value="1"/>
</dbReference>
<evidence type="ECO:0000256" key="3">
    <source>
        <dbReference type="ARBA" id="ARBA00004370"/>
    </source>
</evidence>
<dbReference type="RefSeq" id="WP_124329762.1">
    <property type="nucleotide sequence ID" value="NZ_BEXT01000001.1"/>
</dbReference>
<dbReference type="SUPFAM" id="SSF50692">
    <property type="entry name" value="ADC-like"/>
    <property type="match status" value="1"/>
</dbReference>
<evidence type="ECO:0000256" key="13">
    <source>
        <dbReference type="ARBA" id="ARBA00023075"/>
    </source>
</evidence>
<dbReference type="InterPro" id="IPR054351">
    <property type="entry name" value="NADH_UbQ_OxRdtase_ferredoxin"/>
</dbReference>
<keyword evidence="14" id="KW-0472">Membrane</keyword>
<dbReference type="SUPFAM" id="SSF53706">
    <property type="entry name" value="Formate dehydrogenase/DMSO reductase, domains 1-3"/>
    <property type="match status" value="1"/>
</dbReference>
<dbReference type="InterPro" id="IPR001041">
    <property type="entry name" value="2Fe-2S_ferredoxin-type"/>
</dbReference>
<dbReference type="InterPro" id="IPR036010">
    <property type="entry name" value="2Fe-2S_ferredoxin-like_sf"/>
</dbReference>
<dbReference type="Pfam" id="PF00384">
    <property type="entry name" value="Molybdopterin"/>
    <property type="match status" value="1"/>
</dbReference>
<dbReference type="InterPro" id="IPR009010">
    <property type="entry name" value="Asp_de-COase-like_dom_sf"/>
</dbReference>
<comment type="cofactor">
    <cofactor evidence="1">
        <name>[4Fe-4S] cluster</name>
        <dbReference type="ChEBI" id="CHEBI:49883"/>
    </cofactor>
</comment>
<sequence length="822" mass="91022">MPKLIIDNREIEVPPGTRVIEAAEMLGITIPRFCYHPALGPVGACRVCAVKFLDGPVKGVQMSCMVAARDGMVVSTTDPEAADFRKSVIEFLMLNHPHDCPVCDEGGHCLLQDMTVSGGHGLRRYKGNKRTHNDQYLGPLIQHEMNRCIQCYRCSRFYQEFTGFHDLGVMGIGSRVYFGRYKEGTLESPFAGNLADLCPTGVYTDKPSRFKGRRWDFERRPGLCIHCSLGCHTVVCSRYREVMRQEARFSEAINGYFICDRGRYGFYYAGLDERPRHGRADGQEISGEDALKFAAQRLEKIRSAYGPDAVACAGSPRSSLETLTALKRLCRKNNWRGPAYFGERETAQKVRAAVSRFSSETAVSLRDVEQADFILAVGADPVNEAPMLALAMRQAWRNGARVAVIDPRPVSLPLEFEHLPVRAELAEFYLGTLVNETLNDKAAKAGEPEAQKFCDVISTLSARHQVDITELAHVFQKSQRPVIICGMAPLPEPVPWLVADLVSALRTMNKQAGLFFILPGANAFGAALLSETEISFEQIITDIETARVKALVLVENDPFFHFPDRQRLEKAIRKLELLVVADCLNTPAVGAADIFVPTLTVYEAGGTFITAEGRVQHVGPAFRGGIPITQTGKGDHPPREFRPDISGGDVKAAWQAIAILAGDSESVRKNWLTEAHPAFADLPDVNKFPDDGICLDLKTDTTAAQFSCDWPTEPSEPKDGFELIFTDLTFGTEELSTYSPCLQEMEKKPCLFMQSRDAAELKLSDGDVAELKTAGGAVKIPVKVVENMAPGVLILPRHRQVEWQKLGTRKLRKDQIRKVRMG</sequence>
<accession>A0A401G057</accession>
<comment type="cofactor">
    <cofactor evidence="15">
        <name>[2Fe-2S] cluster</name>
        <dbReference type="ChEBI" id="CHEBI:190135"/>
    </cofactor>
</comment>
<dbReference type="GO" id="GO:0046872">
    <property type="term" value="F:metal ion binding"/>
    <property type="evidence" value="ECO:0007669"/>
    <property type="project" value="UniProtKB-KW"/>
</dbReference>
<dbReference type="Pfam" id="PF13510">
    <property type="entry name" value="Fer2_4"/>
    <property type="match status" value="1"/>
</dbReference>
<dbReference type="PROSITE" id="PS51085">
    <property type="entry name" value="2FE2S_FER_2"/>
    <property type="match status" value="1"/>
</dbReference>
<dbReference type="GO" id="GO:0008137">
    <property type="term" value="F:NADH dehydrogenase (ubiquinone) activity"/>
    <property type="evidence" value="ECO:0007669"/>
    <property type="project" value="InterPro"/>
</dbReference>
<dbReference type="PANTHER" id="PTHR43105:SF10">
    <property type="entry name" value="NADH-QUINONE OXIDOREDUCTASE SUBUNIT G"/>
    <property type="match status" value="1"/>
</dbReference>
<dbReference type="Gene3D" id="3.40.228.10">
    <property type="entry name" value="Dimethylsulfoxide Reductase, domain 2"/>
    <property type="match status" value="1"/>
</dbReference>
<reference evidence="22" key="1">
    <citation type="submission" date="2017-11" db="EMBL/GenBank/DDBJ databases">
        <authorList>
            <person name="Watanabe M."/>
            <person name="Kojima H."/>
        </authorList>
    </citation>
    <scope>NUCLEOTIDE SEQUENCE [LARGE SCALE GENOMIC DNA]</scope>
    <source>
        <strain evidence="22">Tokyo 01</strain>
    </source>
</reference>
<dbReference type="CDD" id="cd00207">
    <property type="entry name" value="fer2"/>
    <property type="match status" value="1"/>
</dbReference>
<evidence type="ECO:0000256" key="1">
    <source>
        <dbReference type="ARBA" id="ARBA00001966"/>
    </source>
</evidence>
<evidence type="ECO:0000256" key="6">
    <source>
        <dbReference type="ARBA" id="ARBA00022714"/>
    </source>
</evidence>
<evidence type="ECO:0000259" key="20">
    <source>
        <dbReference type="PROSITE" id="PS51839"/>
    </source>
</evidence>
<comment type="catalytic activity">
    <reaction evidence="16">
        <text>a quinone + NADH + 5 H(+)(in) = a quinol + NAD(+) + 4 H(+)(out)</text>
        <dbReference type="Rhea" id="RHEA:57888"/>
        <dbReference type="ChEBI" id="CHEBI:15378"/>
        <dbReference type="ChEBI" id="CHEBI:24646"/>
        <dbReference type="ChEBI" id="CHEBI:57540"/>
        <dbReference type="ChEBI" id="CHEBI:57945"/>
        <dbReference type="ChEBI" id="CHEBI:132124"/>
    </reaction>
</comment>
<dbReference type="OrthoDB" id="9816402at2"/>
<dbReference type="NCBIfam" id="TIGR01973">
    <property type="entry name" value="NuoG"/>
    <property type="match status" value="1"/>
</dbReference>
<evidence type="ECO:0000256" key="15">
    <source>
        <dbReference type="ARBA" id="ARBA00034078"/>
    </source>
</evidence>
<evidence type="ECO:0000256" key="17">
    <source>
        <dbReference type="RuleBase" id="RU004523"/>
    </source>
</evidence>
<keyword evidence="5" id="KW-0004">4Fe-4S</keyword>
<evidence type="ECO:0000313" key="21">
    <source>
        <dbReference type="EMBL" id="GBC62601.1"/>
    </source>
</evidence>
<evidence type="ECO:0000256" key="11">
    <source>
        <dbReference type="ARBA" id="ARBA00023014"/>
    </source>
</evidence>
<dbReference type="GO" id="GO:0048038">
    <property type="term" value="F:quinone binding"/>
    <property type="evidence" value="ECO:0007669"/>
    <property type="project" value="UniProtKB-KW"/>
</dbReference>
<keyword evidence="6" id="KW-0001">2Fe-2S</keyword>
<dbReference type="Gene3D" id="2.20.25.90">
    <property type="entry name" value="ADC-like domains"/>
    <property type="match status" value="1"/>
</dbReference>
<dbReference type="Proteomes" id="UP000288096">
    <property type="component" value="Unassembled WGS sequence"/>
</dbReference>
<dbReference type="Gene3D" id="3.40.50.740">
    <property type="match status" value="2"/>
</dbReference>
<dbReference type="AlphaFoldDB" id="A0A401G057"/>
<evidence type="ECO:0000256" key="7">
    <source>
        <dbReference type="ARBA" id="ARBA00022719"/>
    </source>
</evidence>
<evidence type="ECO:0000259" key="19">
    <source>
        <dbReference type="PROSITE" id="PS51669"/>
    </source>
</evidence>
<comment type="subcellular location">
    <subcellularLocation>
        <location evidence="3">Membrane</location>
    </subcellularLocation>
</comment>
<gene>
    <name evidence="21" type="ORF">DENIS_3573</name>
</gene>
<dbReference type="InterPro" id="IPR019574">
    <property type="entry name" value="NADH_UbQ_OxRdtase_Gsu_4Fe4S-bd"/>
</dbReference>
<keyword evidence="13" id="KW-0830">Ubiquinone</keyword>
<proteinExistence type="inferred from homology"/>
<dbReference type="GO" id="GO:0003954">
    <property type="term" value="F:NADH dehydrogenase activity"/>
    <property type="evidence" value="ECO:0007669"/>
    <property type="project" value="TreeGrafter"/>
</dbReference>
<keyword evidence="12" id="KW-0520">NAD</keyword>
<evidence type="ECO:0000256" key="5">
    <source>
        <dbReference type="ARBA" id="ARBA00022485"/>
    </source>
</evidence>
<dbReference type="InterPro" id="IPR000283">
    <property type="entry name" value="NADH_UbQ_OxRdtase_75kDa_su_CS"/>
</dbReference>
<protein>
    <submittedName>
        <fullName evidence="21">NADH dehydrogenase (Quinone) subunit G</fullName>
    </submittedName>
</protein>
<dbReference type="Gene3D" id="3.10.20.740">
    <property type="match status" value="1"/>
</dbReference>
<dbReference type="InterPro" id="IPR006656">
    <property type="entry name" value="Mopterin_OxRdtase"/>
</dbReference>
<keyword evidence="11" id="KW-0411">Iron-sulfur</keyword>
<keyword evidence="7" id="KW-0874">Quinone</keyword>
<dbReference type="FunFam" id="3.10.20.740:FF:000004">
    <property type="entry name" value="NADH-quinone oxidoreductase"/>
    <property type="match status" value="1"/>
</dbReference>
<reference evidence="22" key="2">
    <citation type="submission" date="2019-01" db="EMBL/GenBank/DDBJ databases">
        <title>Genome sequence of Desulfonema ishimotonii strain Tokyo 01.</title>
        <authorList>
            <person name="Fukui M."/>
        </authorList>
    </citation>
    <scope>NUCLEOTIDE SEQUENCE [LARGE SCALE GENOMIC DNA]</scope>
    <source>
        <strain evidence="22">Tokyo 01</strain>
    </source>
</reference>
<evidence type="ECO:0000256" key="8">
    <source>
        <dbReference type="ARBA" id="ARBA00022723"/>
    </source>
</evidence>
<evidence type="ECO:0000256" key="4">
    <source>
        <dbReference type="ARBA" id="ARBA00005404"/>
    </source>
</evidence>
<comment type="function">
    <text evidence="2">NDH-1 shuttles electrons from NADH, via FMN and iron-sulfur (Fe-S) centers, to quinones in the respiratory chain. The immediate electron acceptor for the enzyme in this species is believed to be ubiquinone. Couples the redox reaction to proton translocation (for every two electrons transferred, four hydrogen ions are translocated across the cytoplasmic membrane), and thus conserves the redox energy in a proton gradient.</text>
</comment>
<dbReference type="PROSITE" id="PS00641">
    <property type="entry name" value="COMPLEX1_75K_1"/>
    <property type="match status" value="1"/>
</dbReference>
<dbReference type="CDD" id="cd02775">
    <property type="entry name" value="MopB_CT"/>
    <property type="match status" value="1"/>
</dbReference>
<dbReference type="GO" id="GO:0051537">
    <property type="term" value="F:2 iron, 2 sulfur cluster binding"/>
    <property type="evidence" value="ECO:0007669"/>
    <property type="project" value="UniProtKB-KW"/>
</dbReference>
<keyword evidence="9" id="KW-1278">Translocase</keyword>
<evidence type="ECO:0000256" key="16">
    <source>
        <dbReference type="ARBA" id="ARBA00047712"/>
    </source>
</evidence>
<evidence type="ECO:0000313" key="22">
    <source>
        <dbReference type="Proteomes" id="UP000288096"/>
    </source>
</evidence>
<dbReference type="GO" id="GO:0016020">
    <property type="term" value="C:membrane"/>
    <property type="evidence" value="ECO:0007669"/>
    <property type="project" value="UniProtKB-SubCell"/>
</dbReference>
<dbReference type="InterPro" id="IPR006963">
    <property type="entry name" value="Mopterin_OxRdtase_4Fe-4S_dom"/>
</dbReference>
<dbReference type="PROSITE" id="PS51839">
    <property type="entry name" value="4FE4S_HC3"/>
    <property type="match status" value="1"/>
</dbReference>
<dbReference type="Pfam" id="PF10588">
    <property type="entry name" value="NADH-G_4Fe-4S_3"/>
    <property type="match status" value="1"/>
</dbReference>
<dbReference type="GO" id="GO:0042773">
    <property type="term" value="P:ATP synthesis coupled electron transport"/>
    <property type="evidence" value="ECO:0007669"/>
    <property type="project" value="InterPro"/>
</dbReference>
<dbReference type="InterPro" id="IPR050123">
    <property type="entry name" value="Prok_molybdopt-oxidoreductase"/>
</dbReference>
<dbReference type="Pfam" id="PF01568">
    <property type="entry name" value="Molydop_binding"/>
    <property type="match status" value="1"/>
</dbReference>
<feature type="domain" description="2Fe-2S ferredoxin-type" evidence="18">
    <location>
        <begin position="2"/>
        <end position="80"/>
    </location>
</feature>
<feature type="domain" description="4Fe-4S Mo/W bis-MGD-type" evidence="19">
    <location>
        <begin position="217"/>
        <end position="273"/>
    </location>
</feature>
<dbReference type="SUPFAM" id="SSF54292">
    <property type="entry name" value="2Fe-2S ferredoxin-like"/>
    <property type="match status" value="1"/>
</dbReference>
<dbReference type="SUPFAM" id="SSF54862">
    <property type="entry name" value="4Fe-4S ferredoxins"/>
    <property type="match status" value="1"/>
</dbReference>
<evidence type="ECO:0000259" key="18">
    <source>
        <dbReference type="PROSITE" id="PS51085"/>
    </source>
</evidence>
<dbReference type="Gene3D" id="2.40.40.20">
    <property type="match status" value="1"/>
</dbReference>
<keyword evidence="8" id="KW-0479">Metal-binding</keyword>
<evidence type="ECO:0000256" key="12">
    <source>
        <dbReference type="ARBA" id="ARBA00023027"/>
    </source>
</evidence>
<dbReference type="PROSITE" id="PS51669">
    <property type="entry name" value="4FE4S_MOW_BIS_MGD"/>
    <property type="match status" value="1"/>
</dbReference>
<feature type="domain" description="4Fe-4S His(Cys)3-ligated-type" evidence="20">
    <location>
        <begin position="80"/>
        <end position="119"/>
    </location>
</feature>